<comment type="caution">
    <text evidence="2">The sequence shown here is derived from an EMBL/GenBank/DDBJ whole genome shotgun (WGS) entry which is preliminary data.</text>
</comment>
<dbReference type="Pfam" id="PF00182">
    <property type="entry name" value="Glyco_hydro_19"/>
    <property type="match status" value="1"/>
</dbReference>
<name>A0A3S0JUC1_9DEIO</name>
<organism evidence="2 3">
    <name type="scientific">Deinococcus radiophilus</name>
    <dbReference type="NCBI Taxonomy" id="32062"/>
    <lineage>
        <taxon>Bacteria</taxon>
        <taxon>Thermotogati</taxon>
        <taxon>Deinococcota</taxon>
        <taxon>Deinococci</taxon>
        <taxon>Deinococcales</taxon>
        <taxon>Deinococcaceae</taxon>
        <taxon>Deinococcus</taxon>
    </lineage>
</organism>
<evidence type="ECO:0000259" key="1">
    <source>
        <dbReference type="Pfam" id="PF00182"/>
    </source>
</evidence>
<feature type="domain" description="Glycoside hydrolase family 19 catalytic" evidence="1">
    <location>
        <begin position="120"/>
        <end position="173"/>
    </location>
</feature>
<keyword evidence="3" id="KW-1185">Reference proteome</keyword>
<dbReference type="OrthoDB" id="9798982at2"/>
<dbReference type="PANTHER" id="PTHR34408:SF1">
    <property type="entry name" value="GLYCOSYL HYDROLASE FAMILY 19 DOMAIN-CONTAINING PROTEIN HI_1415"/>
    <property type="match status" value="1"/>
</dbReference>
<dbReference type="AlphaFoldDB" id="A0A3S0JUC1"/>
<sequence>MITAELLRQLNPKLTAQQADTAAHALQQAAVRFDITTPLRLAHFLAQLGHESGFLPQGENLNYSASGLANTWPHRYSNGKRDARGRWLPNSLALQLHRKPQAIADHCYANRMGNGSPASGDGWRYRGRGLIQLTGRANYAETGARLGINLVQEPDLLLQPTYSAMAAGDFWTARGLNALADRDDVLGITRRINGGTNGLPHRQQLLAKAKRVLAQQREPQVLLVPMGGGDPVLWDGAAQYASQDLRELVPQLRQVYPSPGGPWEYGGVLRVWVRQSGDLVLERLPVDPTKDVPALPPKK</sequence>
<dbReference type="SUPFAM" id="SSF53955">
    <property type="entry name" value="Lysozyme-like"/>
    <property type="match status" value="1"/>
</dbReference>
<dbReference type="GO" id="GO:0016998">
    <property type="term" value="P:cell wall macromolecule catabolic process"/>
    <property type="evidence" value="ECO:0007669"/>
    <property type="project" value="InterPro"/>
</dbReference>
<dbReference type="InterPro" id="IPR052354">
    <property type="entry name" value="Cell_Wall_Dynamics_Protein"/>
</dbReference>
<protein>
    <submittedName>
        <fullName evidence="2">Glycoside hydrolase family 19 protein</fullName>
    </submittedName>
</protein>
<dbReference type="PANTHER" id="PTHR34408">
    <property type="entry name" value="FAMILY PROTEIN, PUTATIVE-RELATED"/>
    <property type="match status" value="1"/>
</dbReference>
<dbReference type="InterPro" id="IPR000726">
    <property type="entry name" value="Glyco_hydro_19_cat"/>
</dbReference>
<evidence type="ECO:0000313" key="2">
    <source>
        <dbReference type="EMBL" id="RTR29081.1"/>
    </source>
</evidence>
<keyword evidence="2" id="KW-0378">Hydrolase</keyword>
<reference evidence="2 3" key="1">
    <citation type="submission" date="2018-12" db="EMBL/GenBank/DDBJ databases">
        <title>Deinococcus radiophilus ATCC 27603 genome sequencing and assembly.</title>
        <authorList>
            <person name="Maclea K.S."/>
            <person name="Maynard C.R."/>
        </authorList>
    </citation>
    <scope>NUCLEOTIDE SEQUENCE [LARGE SCALE GENOMIC DNA]</scope>
    <source>
        <strain evidence="2 3">ATCC 27603</strain>
    </source>
</reference>
<dbReference type="GO" id="GO:0004568">
    <property type="term" value="F:chitinase activity"/>
    <property type="evidence" value="ECO:0007669"/>
    <property type="project" value="InterPro"/>
</dbReference>
<accession>A0A3S0JUC1</accession>
<proteinExistence type="predicted"/>
<dbReference type="RefSeq" id="WP_126351535.1">
    <property type="nucleotide sequence ID" value="NZ_CP086380.1"/>
</dbReference>
<gene>
    <name evidence="2" type="ORF">EJ104_04345</name>
</gene>
<dbReference type="EMBL" id="RXPE01000005">
    <property type="protein sequence ID" value="RTR29081.1"/>
    <property type="molecule type" value="Genomic_DNA"/>
</dbReference>
<evidence type="ECO:0000313" key="3">
    <source>
        <dbReference type="Proteomes" id="UP000277766"/>
    </source>
</evidence>
<dbReference type="Proteomes" id="UP000277766">
    <property type="component" value="Unassembled WGS sequence"/>
</dbReference>
<dbReference type="Gene3D" id="1.10.530.10">
    <property type="match status" value="1"/>
</dbReference>
<dbReference type="GO" id="GO:0006032">
    <property type="term" value="P:chitin catabolic process"/>
    <property type="evidence" value="ECO:0007669"/>
    <property type="project" value="InterPro"/>
</dbReference>
<dbReference type="InterPro" id="IPR023346">
    <property type="entry name" value="Lysozyme-like_dom_sf"/>
</dbReference>